<accession>A0A1X0QUR0</accession>
<dbReference type="Proteomes" id="UP000242414">
    <property type="component" value="Unassembled WGS sequence"/>
</dbReference>
<proteinExistence type="predicted"/>
<evidence type="ECO:0000313" key="1">
    <source>
        <dbReference type="EMBL" id="ORE03477.1"/>
    </source>
</evidence>
<dbReference type="EMBL" id="KV922002">
    <property type="protein sequence ID" value="ORE03477.1"/>
    <property type="molecule type" value="Genomic_DNA"/>
</dbReference>
<feature type="non-terminal residue" evidence="1">
    <location>
        <position position="1"/>
    </location>
</feature>
<dbReference type="OrthoDB" id="2217172at2759"/>
<name>A0A1X0QUR0_RHIZD</name>
<protein>
    <recommendedName>
        <fullName evidence="2">Tc1-like transposase DDE domain-containing protein</fullName>
    </recommendedName>
</protein>
<evidence type="ECO:0008006" key="2">
    <source>
        <dbReference type="Google" id="ProtNLM"/>
    </source>
</evidence>
<organism evidence="1">
    <name type="scientific">Rhizopus microsporus var. microsporus</name>
    <dbReference type="NCBI Taxonomy" id="86635"/>
    <lineage>
        <taxon>Eukaryota</taxon>
        <taxon>Fungi</taxon>
        <taxon>Fungi incertae sedis</taxon>
        <taxon>Mucoromycota</taxon>
        <taxon>Mucoromycotina</taxon>
        <taxon>Mucoromycetes</taxon>
        <taxon>Mucorales</taxon>
        <taxon>Mucorineae</taxon>
        <taxon>Rhizopodaceae</taxon>
        <taxon>Rhizopus</taxon>
    </lineage>
</organism>
<reference evidence="1" key="1">
    <citation type="journal article" date="2016" name="Proc. Natl. Acad. Sci. U.S.A.">
        <title>Lipid metabolic changes in an early divergent fungus govern the establishment of a mutualistic symbiosis with endobacteria.</title>
        <authorList>
            <person name="Lastovetsky O.A."/>
            <person name="Gaspar M.L."/>
            <person name="Mondo S.J."/>
            <person name="LaButti K.M."/>
            <person name="Sandor L."/>
            <person name="Grigoriev I.V."/>
            <person name="Henry S.A."/>
            <person name="Pawlowska T.E."/>
        </authorList>
    </citation>
    <scope>NUCLEOTIDE SEQUENCE [LARGE SCALE GENOMIC DNA]</scope>
    <source>
        <strain evidence="1">ATCC 52814</strain>
    </source>
</reference>
<gene>
    <name evidence="1" type="ORF">BCV72DRAFT_213193</name>
</gene>
<dbReference type="VEuPathDB" id="FungiDB:BCV72DRAFT_213193"/>
<dbReference type="AlphaFoldDB" id="A0A1X0QUR0"/>
<sequence length="125" mass="14261">ISLKQASIYILERNSPRTVDLLHHRVAVWKAASIDFPKNCVFVDEAGFHSQMMIDRACSKAGGPGKVRVHNQKCIDISIIGCIITRDIIGFSKVEPLKKHEVVQLENEYRQDKRSSKKRKTEMLN</sequence>